<dbReference type="Pfam" id="PF24662">
    <property type="entry name" value="DUF7650"/>
    <property type="match status" value="1"/>
</dbReference>
<feature type="compositionally biased region" description="Polar residues" evidence="5">
    <location>
        <begin position="836"/>
        <end position="851"/>
    </location>
</feature>
<keyword evidence="8" id="KW-1185">Reference proteome</keyword>
<name>A0A2P6R729_ROSCH</name>
<evidence type="ECO:0000259" key="6">
    <source>
        <dbReference type="PROSITE" id="PS51293"/>
    </source>
</evidence>
<feature type="region of interest" description="Disordered" evidence="5">
    <location>
        <begin position="655"/>
        <end position="696"/>
    </location>
</feature>
<evidence type="ECO:0000313" key="7">
    <source>
        <dbReference type="EMBL" id="PRQ42222.1"/>
    </source>
</evidence>
<feature type="region of interest" description="Disordered" evidence="5">
    <location>
        <begin position="869"/>
        <end position="908"/>
    </location>
</feature>
<dbReference type="InterPro" id="IPR057712">
    <property type="entry name" value="DUF7952"/>
</dbReference>
<dbReference type="PANTHER" id="PTHR13859">
    <property type="entry name" value="ATROPHIN-RELATED"/>
    <property type="match status" value="1"/>
</dbReference>
<feature type="compositionally biased region" description="Basic residues" evidence="5">
    <location>
        <begin position="125"/>
        <end position="134"/>
    </location>
</feature>
<accession>A0A2P6R729</accession>
<evidence type="ECO:0000256" key="5">
    <source>
        <dbReference type="SAM" id="MobiDB-lite"/>
    </source>
</evidence>
<dbReference type="Gene3D" id="1.10.10.60">
    <property type="entry name" value="Homeodomain-like"/>
    <property type="match status" value="1"/>
</dbReference>
<feature type="domain" description="SANT" evidence="6">
    <location>
        <begin position="184"/>
        <end position="235"/>
    </location>
</feature>
<dbReference type="SUPFAM" id="SSF46689">
    <property type="entry name" value="Homeodomain-like"/>
    <property type="match status" value="1"/>
</dbReference>
<comment type="subcellular location">
    <subcellularLocation>
        <location evidence="1">Nucleus</location>
    </subcellularLocation>
</comment>
<organism evidence="7 8">
    <name type="scientific">Rosa chinensis</name>
    <name type="common">China rose</name>
    <dbReference type="NCBI Taxonomy" id="74649"/>
    <lineage>
        <taxon>Eukaryota</taxon>
        <taxon>Viridiplantae</taxon>
        <taxon>Streptophyta</taxon>
        <taxon>Embryophyta</taxon>
        <taxon>Tracheophyta</taxon>
        <taxon>Spermatophyta</taxon>
        <taxon>Magnoliopsida</taxon>
        <taxon>eudicotyledons</taxon>
        <taxon>Gunneridae</taxon>
        <taxon>Pentapetalae</taxon>
        <taxon>rosids</taxon>
        <taxon>fabids</taxon>
        <taxon>Rosales</taxon>
        <taxon>Rosaceae</taxon>
        <taxon>Rosoideae</taxon>
        <taxon>Rosoideae incertae sedis</taxon>
        <taxon>Rosa</taxon>
    </lineage>
</organism>
<dbReference type="Gramene" id="PRQ42222">
    <property type="protein sequence ID" value="PRQ42222"/>
    <property type="gene ID" value="RchiOBHm_Chr3g0455281"/>
</dbReference>
<feature type="region of interest" description="Disordered" evidence="5">
    <location>
        <begin position="125"/>
        <end position="152"/>
    </location>
</feature>
<comment type="caution">
    <text evidence="7">The sequence shown here is derived from an EMBL/GenBank/DDBJ whole genome shotgun (WGS) entry which is preliminary data.</text>
</comment>
<keyword evidence="4" id="KW-0539">Nucleus</keyword>
<feature type="compositionally biased region" description="Polar residues" evidence="5">
    <location>
        <begin position="783"/>
        <end position="797"/>
    </location>
</feature>
<dbReference type="Proteomes" id="UP000238479">
    <property type="component" value="Chromosome 3"/>
</dbReference>
<dbReference type="AlphaFoldDB" id="A0A2P6R729"/>
<reference evidence="7 8" key="1">
    <citation type="journal article" date="2018" name="Nat. Genet.">
        <title>The Rosa genome provides new insights in the design of modern roses.</title>
        <authorList>
            <person name="Bendahmane M."/>
        </authorList>
    </citation>
    <scope>NUCLEOTIDE SEQUENCE [LARGE SCALE GENOMIC DNA]</scope>
    <source>
        <strain evidence="8">cv. Old Blush</strain>
    </source>
</reference>
<evidence type="ECO:0000256" key="3">
    <source>
        <dbReference type="ARBA" id="ARBA00023163"/>
    </source>
</evidence>
<dbReference type="InterPro" id="IPR017884">
    <property type="entry name" value="SANT_dom"/>
</dbReference>
<sequence length="943" mass="105021">MEMESAESDLVGNSSKETPIEDLINSDTPTSNVFGDQHIIPRVGGKYQVEIPFMTVETMESEQLKLLTNPADTEIANDSHSFLMGLPIPIAWVKGVNNIEAEGLDSPTNPDDTLNVKKFLEARKKKKIHKRSRKKSSELNADPLDFGLGQGEDSRPASLRTLLQKERHLHQLLRSKSCSLVPDSSREPWSDAEADSFLLGLYIFGKNFIQVKRFMEHKTTGEIMSFYYGIFYRSEEYYRWSDCQKGRKRKCIIGEKIFTGWRQQELFSRMIPHVQEESRITLLEGYRSFAEGRTSLEEYVSSLKSTVGIHVLVEAVGIGKGEEDLTGFAIEPGKNNQETPISPAPRVPNGKAFASLTFTEIVKLLTGGVRLSKARCNDIFWEAVWPRLLANGWHSEQPKDRGYVSSEHYLVFLLPGIKKYSRRKLTKGDHYLDSVSDVLNKVASEPKLIQLEAEEDPVGNEEVGWAPEVTSDQEDLSYLQRPCYLKPRVSTSNPNHMKFTVVDTSLVHGGKSRGIVELRYLPVEVKTNSVQSDSSTDSEEELSEYKLKAYQNNITQRGEMALKKNKAKDGGSGGDLKRFTVVDTSLVFGGKSSTVREIRCLPAVDKCVLKSKRTSWETEAISSEDLLQKGNADAIDSSLNGELNNFNINCHEDTSATTEKVESHQDQKISMSDDKQPKESTLSKFSRRAKSSHSDSIGPLIKRRKLTSCVKAETSCLIENCSQGLESEQVGLHGTLTELNSGTLVVALVGPKQKESSSTSEAEGSLEEESSLETRSGDCFGVHTSQVHTSSNLSQPQDLVDRTDGDTCVEFSHETNANSSGLSSSGTKPVDDSRRISNMSSRRQSTRNRPLTTKAMEALANGYLSIKTRQKKDVGMRESSLSRPSRKSHKVRSRVEATSSPPDTEGGIVTSKEEMEINEACNANKDTVRKPLDQMTDKWLTSY</sequence>
<dbReference type="OMA" id="MIEESEW"/>
<dbReference type="InterPro" id="IPR056067">
    <property type="entry name" value="DUF7650"/>
</dbReference>
<feature type="region of interest" description="Disordered" evidence="5">
    <location>
        <begin position="751"/>
        <end position="852"/>
    </location>
</feature>
<evidence type="ECO:0000256" key="1">
    <source>
        <dbReference type="ARBA" id="ARBA00004123"/>
    </source>
</evidence>
<dbReference type="GO" id="GO:0005634">
    <property type="term" value="C:nucleus"/>
    <property type="evidence" value="ECO:0007669"/>
    <property type="project" value="UniProtKB-SubCell"/>
</dbReference>
<dbReference type="Pfam" id="PF25826">
    <property type="entry name" value="DUF7952"/>
    <property type="match status" value="1"/>
</dbReference>
<gene>
    <name evidence="7" type="ORF">RchiOBHm_Chr3g0455281</name>
</gene>
<feature type="compositionally biased region" description="Polar residues" evidence="5">
    <location>
        <begin position="814"/>
        <end position="827"/>
    </location>
</feature>
<dbReference type="InterPro" id="IPR009057">
    <property type="entry name" value="Homeodomain-like_sf"/>
</dbReference>
<evidence type="ECO:0000313" key="8">
    <source>
        <dbReference type="Proteomes" id="UP000238479"/>
    </source>
</evidence>
<protein>
    <submittedName>
        <fullName evidence="7">Putative transcription factor MYB/SANT family</fullName>
    </submittedName>
</protein>
<keyword evidence="3" id="KW-0804">Transcription</keyword>
<feature type="region of interest" description="Disordered" evidence="5">
    <location>
        <begin position="1"/>
        <end position="28"/>
    </location>
</feature>
<dbReference type="GO" id="GO:0003714">
    <property type="term" value="F:transcription corepressor activity"/>
    <property type="evidence" value="ECO:0007669"/>
    <property type="project" value="TreeGrafter"/>
</dbReference>
<keyword evidence="2" id="KW-0805">Transcription regulation</keyword>
<evidence type="ECO:0000256" key="4">
    <source>
        <dbReference type="ARBA" id="ARBA00023242"/>
    </source>
</evidence>
<feature type="compositionally biased region" description="Basic and acidic residues" evidence="5">
    <location>
        <begin position="655"/>
        <end position="678"/>
    </location>
</feature>
<dbReference type="EMBL" id="PDCK01000041">
    <property type="protein sequence ID" value="PRQ42222.1"/>
    <property type="molecule type" value="Genomic_DNA"/>
</dbReference>
<dbReference type="PROSITE" id="PS51293">
    <property type="entry name" value="SANT"/>
    <property type="match status" value="1"/>
</dbReference>
<proteinExistence type="predicted"/>
<dbReference type="FunFam" id="1.10.10.60:FF:000374">
    <property type="entry name" value="Arginine-glutamic acid dipeptide repeat protein"/>
    <property type="match status" value="1"/>
</dbReference>
<dbReference type="STRING" id="74649.A0A2P6R729"/>
<evidence type="ECO:0000256" key="2">
    <source>
        <dbReference type="ARBA" id="ARBA00023015"/>
    </source>
</evidence>
<dbReference type="PANTHER" id="PTHR13859:SF31">
    <property type="entry name" value="ELM2 DOMAIN-CONTAINING PROTEIN"/>
    <property type="match status" value="1"/>
</dbReference>